<keyword evidence="2" id="KW-1185">Reference proteome</keyword>
<dbReference type="Pfam" id="PF07070">
    <property type="entry name" value="Spo0M"/>
    <property type="match status" value="1"/>
</dbReference>
<dbReference type="RefSeq" id="WP_035662780.1">
    <property type="nucleotide sequence ID" value="NZ_BAUV01000005.1"/>
</dbReference>
<dbReference type="EMBL" id="BAUV01000005">
    <property type="protein sequence ID" value="GAE34046.1"/>
    <property type="molecule type" value="Genomic_DNA"/>
</dbReference>
<reference evidence="1 2" key="1">
    <citation type="journal article" date="2014" name="Genome Announc.">
        <title>Draft Genome Sequences of Three Alkaliphilic Bacillus Strains, Bacillus wakoensis JCM 9140T, Bacillus akibai JCM 9157T, and Bacillus hemicellulosilyticus JCM 9152T.</title>
        <authorList>
            <person name="Yuki M."/>
            <person name="Oshima K."/>
            <person name="Suda W."/>
            <person name="Oshida Y."/>
            <person name="Kitamura K."/>
            <person name="Iida T."/>
            <person name="Hattori M."/>
            <person name="Ohkuma M."/>
        </authorList>
    </citation>
    <scope>NUCLEOTIDE SEQUENCE [LARGE SCALE GENOMIC DNA]</scope>
    <source>
        <strain evidence="1 2">JCM 9157</strain>
    </source>
</reference>
<dbReference type="eggNOG" id="COG4326">
    <property type="taxonomic scope" value="Bacteria"/>
</dbReference>
<comment type="caution">
    <text evidence="1">The sequence shown here is derived from an EMBL/GenBank/DDBJ whole genome shotgun (WGS) entry which is preliminary data.</text>
</comment>
<sequence length="128" mass="14562">MILRKYTSLLGIGSAQVDLILPKETFNREEEIVGYFLIKGGIIEQQIKQIDCDLIRIEHTDNSETILHSTSMTVEKQINQDMIEKLSFTFILAPDIPVSTSKNSYCFRTKLTFDAGVVSTDLDYIKII</sequence>
<evidence type="ECO:0000313" key="2">
    <source>
        <dbReference type="Proteomes" id="UP000018896"/>
    </source>
</evidence>
<name>W4QPQ6_HALA3</name>
<dbReference type="InterPro" id="IPR009776">
    <property type="entry name" value="Spore_0_M"/>
</dbReference>
<dbReference type="OrthoDB" id="2988706at2"/>
<protein>
    <submittedName>
        <fullName evidence="1">Sporulation control protein</fullName>
    </submittedName>
</protein>
<proteinExistence type="predicted"/>
<dbReference type="Proteomes" id="UP000018896">
    <property type="component" value="Unassembled WGS sequence"/>
</dbReference>
<organism evidence="1 2">
    <name type="scientific">Halalkalibacter akibai (strain ATCC 43226 / DSM 21942 / CIP 109018 / JCM 9157 / 1139)</name>
    <name type="common">Bacillus akibai</name>
    <dbReference type="NCBI Taxonomy" id="1236973"/>
    <lineage>
        <taxon>Bacteria</taxon>
        <taxon>Bacillati</taxon>
        <taxon>Bacillota</taxon>
        <taxon>Bacilli</taxon>
        <taxon>Bacillales</taxon>
        <taxon>Bacillaceae</taxon>
        <taxon>Halalkalibacter</taxon>
    </lineage>
</organism>
<dbReference type="AlphaFoldDB" id="W4QPQ6"/>
<evidence type="ECO:0000313" key="1">
    <source>
        <dbReference type="EMBL" id="GAE34046.1"/>
    </source>
</evidence>
<gene>
    <name evidence="1" type="ORF">JCM9157_1077</name>
</gene>
<accession>W4QPQ6</accession>
<dbReference type="STRING" id="1236973.JCM9157_1077"/>